<dbReference type="VEuPathDB" id="TriTrypDB:C4B63_2g784"/>
<keyword evidence="4" id="KW-0808">Transferase</keyword>
<dbReference type="PANTHER" id="PTHR10196">
    <property type="entry name" value="SUGAR KINASE"/>
    <property type="match status" value="1"/>
</dbReference>
<evidence type="ECO:0000259" key="11">
    <source>
        <dbReference type="Pfam" id="PF02782"/>
    </source>
</evidence>
<dbReference type="InterPro" id="IPR043129">
    <property type="entry name" value="ATPase_NBD"/>
</dbReference>
<dbReference type="VEuPathDB" id="TriTrypDB:TcCLB.510661.60"/>
<dbReference type="Pfam" id="PF02782">
    <property type="entry name" value="FGGY_C"/>
    <property type="match status" value="1"/>
</dbReference>
<accession>A0A2V2WNK6</accession>
<dbReference type="VEuPathDB" id="TriTrypDB:ECC02_001396"/>
<protein>
    <recommendedName>
        <fullName evidence="3">glycerol kinase</fullName>
        <ecNumber evidence="3">2.7.1.30</ecNumber>
    </recommendedName>
    <alternativeName>
        <fullName evidence="9">ATP:glycerol 3-phosphotransferase</fullName>
    </alternativeName>
</protein>
<dbReference type="FunFam" id="3.30.420.40:FF:000086">
    <property type="entry name" value="Glycerol kinase"/>
    <property type="match status" value="1"/>
</dbReference>
<evidence type="ECO:0000256" key="1">
    <source>
        <dbReference type="ARBA" id="ARBA00005190"/>
    </source>
</evidence>
<dbReference type="Proteomes" id="UP000246078">
    <property type="component" value="Unassembled WGS sequence"/>
</dbReference>
<comment type="pathway">
    <text evidence="1">Polyol metabolism; glycerol degradation via glycerol kinase pathway; sn-glycerol 3-phosphate from glycerol: step 1/1.</text>
</comment>
<evidence type="ECO:0000313" key="12">
    <source>
        <dbReference type="EMBL" id="PWV10206.1"/>
    </source>
</evidence>
<dbReference type="InterPro" id="IPR005999">
    <property type="entry name" value="Glycerol_kin"/>
</dbReference>
<dbReference type="GO" id="GO:0004370">
    <property type="term" value="F:glycerol kinase activity"/>
    <property type="evidence" value="ECO:0007669"/>
    <property type="project" value="UniProtKB-EC"/>
</dbReference>
<dbReference type="VEuPathDB" id="TriTrypDB:TCDM_00189"/>
<gene>
    <name evidence="12" type="ORF">C3747_71g141</name>
</gene>
<dbReference type="VEuPathDB" id="TriTrypDB:BCY84_14023"/>
<dbReference type="NCBIfam" id="NF000756">
    <property type="entry name" value="PRK00047.1"/>
    <property type="match status" value="1"/>
</dbReference>
<evidence type="ECO:0000256" key="6">
    <source>
        <dbReference type="ARBA" id="ARBA00022777"/>
    </source>
</evidence>
<dbReference type="GO" id="GO:0046167">
    <property type="term" value="P:glycerol-3-phosphate biosynthetic process"/>
    <property type="evidence" value="ECO:0007669"/>
    <property type="project" value="TreeGrafter"/>
</dbReference>
<feature type="domain" description="Carbohydrate kinase FGGY C-terminal" evidence="11">
    <location>
        <begin position="275"/>
        <end position="465"/>
    </location>
</feature>
<dbReference type="InterPro" id="IPR018483">
    <property type="entry name" value="Carb_kinase_FGGY_CS"/>
</dbReference>
<dbReference type="VEuPathDB" id="TriTrypDB:TcG_00549"/>
<dbReference type="UniPathway" id="UPA00618">
    <property type="reaction ID" value="UER00672"/>
</dbReference>
<keyword evidence="7" id="KW-0319">Glycerol metabolism</keyword>
<comment type="similarity">
    <text evidence="2">Belongs to the FGGY kinase family.</text>
</comment>
<dbReference type="AlphaFoldDB" id="A0A2V2WNK6"/>
<name>A0A2V2WNK6_TRYCR</name>
<dbReference type="PIRSF" id="PIRSF000538">
    <property type="entry name" value="GlpK"/>
    <property type="match status" value="1"/>
</dbReference>
<evidence type="ECO:0000256" key="7">
    <source>
        <dbReference type="ARBA" id="ARBA00022798"/>
    </source>
</evidence>
<dbReference type="VEuPathDB" id="TriTrypDB:TcCL_NonESM00225"/>
<dbReference type="Gene3D" id="3.30.420.40">
    <property type="match status" value="2"/>
</dbReference>
<dbReference type="FunFam" id="3.30.420.40:FF:000108">
    <property type="entry name" value="Glycerol kinase, glycosomal"/>
    <property type="match status" value="1"/>
</dbReference>
<dbReference type="GO" id="GO:0005524">
    <property type="term" value="F:ATP binding"/>
    <property type="evidence" value="ECO:0007669"/>
    <property type="project" value="UniProtKB-KW"/>
</dbReference>
<evidence type="ECO:0000256" key="3">
    <source>
        <dbReference type="ARBA" id="ARBA00012099"/>
    </source>
</evidence>
<evidence type="ECO:0000313" key="13">
    <source>
        <dbReference type="Proteomes" id="UP000246078"/>
    </source>
</evidence>
<dbReference type="InterPro" id="IPR000577">
    <property type="entry name" value="Carb_kinase_FGGY"/>
</dbReference>
<feature type="domain" description="Carbohydrate kinase FGGY N-terminal" evidence="10">
    <location>
        <begin position="6"/>
        <end position="264"/>
    </location>
</feature>
<evidence type="ECO:0000259" key="10">
    <source>
        <dbReference type="Pfam" id="PF00370"/>
    </source>
</evidence>
<keyword evidence="6 12" id="KW-0418">Kinase</keyword>
<dbReference type="VEuPathDB" id="TriTrypDB:TCSYLVIO_005837"/>
<dbReference type="EMBL" id="PRFC01000071">
    <property type="protein sequence ID" value="PWV10206.1"/>
    <property type="molecule type" value="Genomic_DNA"/>
</dbReference>
<evidence type="ECO:0000256" key="5">
    <source>
        <dbReference type="ARBA" id="ARBA00022741"/>
    </source>
</evidence>
<evidence type="ECO:0000256" key="2">
    <source>
        <dbReference type="ARBA" id="ARBA00009156"/>
    </source>
</evidence>
<sequence>MGAMKYVGALDQGTISTRFIIFDEKQCLVAQHQIPHRQLTPQAGWLEHDPMELYRASVACIVAAVEDLRRRVPSFEKLEAIGIANQRETTVAWDRVTKEPLYNAIVWNDLRSYEVTANVKKELGGGDDLFFAKMNGLRISTYFSAFKMRWMLENVPKVEEARKRGTLCFGTIDAWLLWKLSGGKVFITDVTNASRTFLMDIRTCKWSPELCDKLGIPMACLPEIRSNSELLTYALSDEGGLSTALRHPTPIMGSIADQQGALLGNMCFEEGESKNTYGTGCFLLMTVGERIRFSGHGLLSTVAYQLGSKSPFIYALEGSIAGAGATIEWLKNNMKLIDDVSDCEKFAQTVSDTQGVVFVPAFSGFLAPSWDPSARGSIFGMTLKTTRAHVLRAALLAIALQVVDVLEAMERDAEIKVQFLRVDGGLTKNHLLMKMQSDLLGINLHRPTMAETTALGAALCAGLAAGVWKSLEEVKTISQQANVWRVIRPAASKDSQQMLRAQWKRAKQQAKWAKL</sequence>
<keyword evidence="8" id="KW-0067">ATP-binding</keyword>
<evidence type="ECO:0000256" key="8">
    <source>
        <dbReference type="ARBA" id="ARBA00022840"/>
    </source>
</evidence>
<dbReference type="VEuPathDB" id="TriTrypDB:Tc_MARK_4464"/>
<evidence type="ECO:0000256" key="9">
    <source>
        <dbReference type="ARBA" id="ARBA00043149"/>
    </source>
</evidence>
<keyword evidence="5" id="KW-0547">Nucleotide-binding</keyword>
<dbReference type="InterPro" id="IPR018485">
    <property type="entry name" value="FGGY_C"/>
</dbReference>
<dbReference type="PANTHER" id="PTHR10196:SF69">
    <property type="entry name" value="GLYCEROL KINASE"/>
    <property type="match status" value="1"/>
</dbReference>
<dbReference type="GO" id="GO:0006641">
    <property type="term" value="P:triglyceride metabolic process"/>
    <property type="evidence" value="ECO:0007669"/>
    <property type="project" value="TreeGrafter"/>
</dbReference>
<organism evidence="12 13">
    <name type="scientific">Trypanosoma cruzi</name>
    <dbReference type="NCBI Taxonomy" id="5693"/>
    <lineage>
        <taxon>Eukaryota</taxon>
        <taxon>Discoba</taxon>
        <taxon>Euglenozoa</taxon>
        <taxon>Kinetoplastea</taxon>
        <taxon>Metakinetoplastina</taxon>
        <taxon>Trypanosomatida</taxon>
        <taxon>Trypanosomatidae</taxon>
        <taxon>Trypanosoma</taxon>
        <taxon>Schizotrypanum</taxon>
    </lineage>
</organism>
<dbReference type="GO" id="GO:0019563">
    <property type="term" value="P:glycerol catabolic process"/>
    <property type="evidence" value="ECO:0007669"/>
    <property type="project" value="UniProtKB-UniPathway"/>
</dbReference>
<dbReference type="VEuPathDB" id="TriTrypDB:TcBrA4_0062320"/>
<evidence type="ECO:0000256" key="4">
    <source>
        <dbReference type="ARBA" id="ARBA00022679"/>
    </source>
</evidence>
<dbReference type="InterPro" id="IPR018484">
    <property type="entry name" value="FGGY_N"/>
</dbReference>
<comment type="caution">
    <text evidence="12">The sequence shown here is derived from an EMBL/GenBank/DDBJ whole genome shotgun (WGS) entry which is preliminary data.</text>
</comment>
<reference evidence="12 13" key="1">
    <citation type="journal article" date="2018" name="Microb. Genom.">
        <title>Expanding an expanded genome: long-read sequencing of Trypanosoma cruzi.</title>
        <authorList>
            <person name="Berna L."/>
            <person name="Rodriguez M."/>
            <person name="Chiribao M.L."/>
            <person name="Parodi-Talice A."/>
            <person name="Pita S."/>
            <person name="Rijo G."/>
            <person name="Alvarez-Valin F."/>
            <person name="Robello C."/>
        </authorList>
    </citation>
    <scope>NUCLEOTIDE SEQUENCE [LARGE SCALE GENOMIC DNA]</scope>
    <source>
        <strain evidence="12 13">TCC</strain>
    </source>
</reference>
<dbReference type="VEuPathDB" id="TriTrypDB:C3747_71g141"/>
<dbReference type="VEuPathDB" id="TriTrypDB:TcYC6_0069160"/>
<dbReference type="GO" id="GO:0005739">
    <property type="term" value="C:mitochondrion"/>
    <property type="evidence" value="ECO:0007669"/>
    <property type="project" value="TreeGrafter"/>
</dbReference>
<dbReference type="SUPFAM" id="SSF53067">
    <property type="entry name" value="Actin-like ATPase domain"/>
    <property type="match status" value="2"/>
</dbReference>
<dbReference type="Pfam" id="PF00370">
    <property type="entry name" value="FGGY_N"/>
    <property type="match status" value="1"/>
</dbReference>
<dbReference type="PROSITE" id="PS00933">
    <property type="entry name" value="FGGY_KINASES_1"/>
    <property type="match status" value="1"/>
</dbReference>
<proteinExistence type="inferred from homology"/>
<dbReference type="NCBIfam" id="TIGR01311">
    <property type="entry name" value="glycerol_kin"/>
    <property type="match status" value="1"/>
</dbReference>
<dbReference type="EC" id="2.7.1.30" evidence="3"/>